<keyword evidence="2" id="KW-1185">Reference proteome</keyword>
<dbReference type="RefSeq" id="WP_074868392.1">
    <property type="nucleotide sequence ID" value="NZ_FOAS01000010.1"/>
</dbReference>
<dbReference type="EMBL" id="FOAS01000010">
    <property type="protein sequence ID" value="SEL28821.1"/>
    <property type="molecule type" value="Genomic_DNA"/>
</dbReference>
<dbReference type="Pfam" id="PF07751">
    <property type="entry name" value="Abi_2"/>
    <property type="match status" value="1"/>
</dbReference>
<proteinExistence type="predicted"/>
<protein>
    <submittedName>
        <fullName evidence="1">Abortive infection bacteriophage resistance protein</fullName>
    </submittedName>
</protein>
<evidence type="ECO:0000313" key="1">
    <source>
        <dbReference type="EMBL" id="SEL28821.1"/>
    </source>
</evidence>
<evidence type="ECO:0000313" key="2">
    <source>
        <dbReference type="Proteomes" id="UP000185766"/>
    </source>
</evidence>
<accession>A0A1H7NZ53</accession>
<dbReference type="Proteomes" id="UP000185766">
    <property type="component" value="Unassembled WGS sequence"/>
</dbReference>
<name>A0A1H7NZ53_9GAMM</name>
<dbReference type="InterPro" id="IPR011664">
    <property type="entry name" value="Abi_system_AbiD/AbiF-like"/>
</dbReference>
<gene>
    <name evidence="1" type="ORF">SAMN05216214_11068</name>
</gene>
<dbReference type="AlphaFoldDB" id="A0A1H7NZ53"/>
<sequence length="326" mass="37668">MSRFHKPAHSIDEQIATLRSRGLVIDDEASTRHYLANISYFRLSAYTRPLYQPGSAEHQFLHNTHFADVLRLYVFDRELRLLLLDAIERLEIALRAQLGNTLAEHHQPHGYLNADIFDTRYNHAWLLGKLEQAAKGREVESFLTHYRRKYTNAPSQPPIWMALELLTFKEVSTLLANLRLPTDTQRIERHFGVKMPVLRSWFRSLSDLRNVCAHHGRVWNREFGSRPELPRKAPAGWPNIPEGIETGAQAHPGQRLDPRRRLYLQLVVIETLMRVVSPASQWAERLVALLDQYPQVSLPHMGFPGRWATEPFWQAAVNSAREGIKA</sequence>
<organism evidence="1 2">
    <name type="scientific">Atopomonas hussainii</name>
    <dbReference type="NCBI Taxonomy" id="1429083"/>
    <lineage>
        <taxon>Bacteria</taxon>
        <taxon>Pseudomonadati</taxon>
        <taxon>Pseudomonadota</taxon>
        <taxon>Gammaproteobacteria</taxon>
        <taxon>Pseudomonadales</taxon>
        <taxon>Pseudomonadaceae</taxon>
        <taxon>Atopomonas</taxon>
    </lineage>
</organism>
<reference evidence="1 2" key="1">
    <citation type="submission" date="2016-10" db="EMBL/GenBank/DDBJ databases">
        <authorList>
            <person name="de Groot N.N."/>
        </authorList>
    </citation>
    <scope>NUCLEOTIDE SEQUENCE [LARGE SCALE GENOMIC DNA]</scope>
    <source>
        <strain evidence="1 2">JCM 19513</strain>
    </source>
</reference>